<proteinExistence type="predicted"/>
<organism evidence="2">
    <name type="scientific">Fagus sylvatica</name>
    <name type="common">Beechnut</name>
    <dbReference type="NCBI Taxonomy" id="28930"/>
    <lineage>
        <taxon>Eukaryota</taxon>
        <taxon>Viridiplantae</taxon>
        <taxon>Streptophyta</taxon>
        <taxon>Embryophyta</taxon>
        <taxon>Tracheophyta</taxon>
        <taxon>Spermatophyta</taxon>
        <taxon>Magnoliopsida</taxon>
        <taxon>eudicotyledons</taxon>
        <taxon>Gunneridae</taxon>
        <taxon>Pentapetalae</taxon>
        <taxon>rosids</taxon>
        <taxon>fabids</taxon>
        <taxon>Fagales</taxon>
        <taxon>Fagaceae</taxon>
        <taxon>Fagus</taxon>
    </lineage>
</organism>
<name>A0A2N9ENL8_FAGSY</name>
<evidence type="ECO:0000313" key="1">
    <source>
        <dbReference type="EMBL" id="SPC72876.1"/>
    </source>
</evidence>
<evidence type="ECO:0008006" key="3">
    <source>
        <dbReference type="Google" id="ProtNLM"/>
    </source>
</evidence>
<sequence>MEDAYARSVTEVLDFFRVEPRKGLSEDQVVQHGRIYGKNGTFSVPNIHSDIFSTNSDTLTCSDECYLDVLLYQSGRM</sequence>
<evidence type="ECO:0000313" key="2">
    <source>
        <dbReference type="EMBL" id="SPC76189.1"/>
    </source>
</evidence>
<dbReference type="AlphaFoldDB" id="A0A2N9ENL8"/>
<accession>A0A2N9ENL8</accession>
<dbReference type="EMBL" id="OIVN01000028">
    <property type="protein sequence ID" value="SPC72876.1"/>
    <property type="molecule type" value="Genomic_DNA"/>
</dbReference>
<gene>
    <name evidence="2" type="ORF">FSB_LOCUS4071</name>
    <name evidence="1" type="ORF">FSB_LOCUS758</name>
</gene>
<protein>
    <recommendedName>
        <fullName evidence="3">Cation-transporting P-type ATPase N-terminal domain-containing protein</fullName>
    </recommendedName>
</protein>
<reference evidence="2" key="1">
    <citation type="submission" date="2018-02" db="EMBL/GenBank/DDBJ databases">
        <authorList>
            <person name="Cohen D.B."/>
            <person name="Kent A.D."/>
        </authorList>
    </citation>
    <scope>NUCLEOTIDE SEQUENCE</scope>
</reference>
<dbReference type="EMBL" id="OIVN01000202">
    <property type="protein sequence ID" value="SPC76189.1"/>
    <property type="molecule type" value="Genomic_DNA"/>
</dbReference>